<dbReference type="PANTHER" id="PTHR35526:SF3">
    <property type="entry name" value="ANTI-SIGMA-F FACTOR RSBW"/>
    <property type="match status" value="1"/>
</dbReference>
<keyword evidence="1" id="KW-0808">Transferase</keyword>
<feature type="domain" description="Histidine kinase/HSP90-like ATPase" evidence="3">
    <location>
        <begin position="55"/>
        <end position="143"/>
    </location>
</feature>
<reference evidence="5" key="1">
    <citation type="submission" date="2021-05" db="EMBL/GenBank/DDBJ databases">
        <title>Direct Submission.</title>
        <authorList>
            <person name="Li K."/>
            <person name="Gao J."/>
        </authorList>
    </citation>
    <scope>NUCLEOTIDE SEQUENCE [LARGE SCALE GENOMIC DNA]</scope>
    <source>
        <strain evidence="5">HDS12</strain>
    </source>
</reference>
<dbReference type="Pfam" id="PF13581">
    <property type="entry name" value="HATPase_c_2"/>
    <property type="match status" value="1"/>
</dbReference>
<dbReference type="PANTHER" id="PTHR35526">
    <property type="entry name" value="ANTI-SIGMA-F FACTOR RSBW-RELATED"/>
    <property type="match status" value="1"/>
</dbReference>
<feature type="compositionally biased region" description="Low complexity" evidence="2">
    <location>
        <begin position="178"/>
        <end position="200"/>
    </location>
</feature>
<feature type="region of interest" description="Disordered" evidence="2">
    <location>
        <begin position="175"/>
        <end position="200"/>
    </location>
</feature>
<dbReference type="InterPro" id="IPR036890">
    <property type="entry name" value="HATPase_C_sf"/>
</dbReference>
<dbReference type="SUPFAM" id="SSF55874">
    <property type="entry name" value="ATPase domain of HSP90 chaperone/DNA topoisomerase II/histidine kinase"/>
    <property type="match status" value="1"/>
</dbReference>
<evidence type="ECO:0000313" key="5">
    <source>
        <dbReference type="Proteomes" id="UP000678016"/>
    </source>
</evidence>
<dbReference type="Gene3D" id="3.30.565.10">
    <property type="entry name" value="Histidine kinase-like ATPase, C-terminal domain"/>
    <property type="match status" value="1"/>
</dbReference>
<dbReference type="CDD" id="cd16936">
    <property type="entry name" value="HATPase_RsbW-like"/>
    <property type="match status" value="1"/>
</dbReference>
<accession>A0ABX8C7E9</accession>
<keyword evidence="5" id="KW-1185">Reference proteome</keyword>
<protein>
    <submittedName>
        <fullName evidence="4">ATP-binding protein</fullName>
    </submittedName>
</protein>
<gene>
    <name evidence="4" type="ORF">KGD83_02300</name>
</gene>
<dbReference type="Proteomes" id="UP000678016">
    <property type="component" value="Chromosome"/>
</dbReference>
<dbReference type="InterPro" id="IPR003594">
    <property type="entry name" value="HATPase_dom"/>
</dbReference>
<keyword evidence="1" id="KW-0723">Serine/threonine-protein kinase</keyword>
<organism evidence="4 5">
    <name type="scientific">Nocardiopsis akebiae</name>
    <dbReference type="NCBI Taxonomy" id="2831968"/>
    <lineage>
        <taxon>Bacteria</taxon>
        <taxon>Bacillati</taxon>
        <taxon>Actinomycetota</taxon>
        <taxon>Actinomycetes</taxon>
        <taxon>Streptosporangiales</taxon>
        <taxon>Nocardiopsidaceae</taxon>
        <taxon>Nocardiopsis</taxon>
    </lineage>
</organism>
<dbReference type="EMBL" id="CP074132">
    <property type="protein sequence ID" value="QUX29444.1"/>
    <property type="molecule type" value="Genomic_DNA"/>
</dbReference>
<evidence type="ECO:0000256" key="2">
    <source>
        <dbReference type="SAM" id="MobiDB-lite"/>
    </source>
</evidence>
<proteinExistence type="predicted"/>
<sequence>MFILPRNPEPEYTSPVIHSLWKPRLYPGTLDTTARVRADLRHDLANTPTLLGLPVLDPDLVDSIVLCASEMFANSCEHTRSGEQDGRVIRTLTLPEQRTLRLSVIDDGYRDTDTRPRIPRQRTERDWHEAERGRGLLLIHHLAACWGTRQVIGFPFCEGLGTVLWADFDLPSDPDTLSATSTASASAASASAASAPEDVR</sequence>
<evidence type="ECO:0000313" key="4">
    <source>
        <dbReference type="EMBL" id="QUX29444.1"/>
    </source>
</evidence>
<keyword evidence="4" id="KW-0547">Nucleotide-binding</keyword>
<keyword evidence="1" id="KW-0418">Kinase</keyword>
<keyword evidence="4" id="KW-0067">ATP-binding</keyword>
<dbReference type="GO" id="GO:0005524">
    <property type="term" value="F:ATP binding"/>
    <property type="evidence" value="ECO:0007669"/>
    <property type="project" value="UniProtKB-KW"/>
</dbReference>
<dbReference type="RefSeq" id="WP_212642303.1">
    <property type="nucleotide sequence ID" value="NZ_CP074132.1"/>
</dbReference>
<name>A0ABX8C7E9_9ACTN</name>
<dbReference type="InterPro" id="IPR050267">
    <property type="entry name" value="Anti-sigma-factor_SerPK"/>
</dbReference>
<evidence type="ECO:0000256" key="1">
    <source>
        <dbReference type="ARBA" id="ARBA00022527"/>
    </source>
</evidence>
<evidence type="ECO:0000259" key="3">
    <source>
        <dbReference type="Pfam" id="PF13581"/>
    </source>
</evidence>